<dbReference type="EMBL" id="WHWC01000017">
    <property type="protein sequence ID" value="KAG8366095.1"/>
    <property type="molecule type" value="Genomic_DNA"/>
</dbReference>
<gene>
    <name evidence="4" type="ORF">BUALT_Bualt17G0040300</name>
</gene>
<name>A0AAV6WBI0_9LAMI</name>
<sequence>MKALLGAYDVWKPVEASVEVGDVNVLKNDQKAVTLIHQSLDDKMFEKVANATTSKQAWEILQASFKGVDKVKKVRKNDVEEKNVLAESSHEERDPTMLLACKSPEHEDKNQRYLDSGASSHICGKRNIFMELDEIGGNITFGDSSQVQVKGKGIILIRLKDRSHQFISNVFYVPEMKSNILSLGQLLEKNYVIHLKNKSLIMRNESVLLLAKVPMTRNRMFMLNIQSDVPRCLQACVKDSSWLWHMSCKLYNPSNGKIVISRDVEFDEQSSWDWSVSKEEYTFNSLFDKDEEMVPPTTPPTTPAPQNSPVGE</sequence>
<dbReference type="InterPro" id="IPR057670">
    <property type="entry name" value="SH3_retrovirus"/>
</dbReference>
<dbReference type="Pfam" id="PF14223">
    <property type="entry name" value="Retrotran_gag_2"/>
    <property type="match status" value="1"/>
</dbReference>
<protein>
    <submittedName>
        <fullName evidence="4">Uncharacterized protein</fullName>
    </submittedName>
</protein>
<accession>A0AAV6WBI0</accession>
<dbReference type="AlphaFoldDB" id="A0AAV6WBI0"/>
<evidence type="ECO:0000259" key="3">
    <source>
        <dbReference type="Pfam" id="PF25597"/>
    </source>
</evidence>
<organism evidence="4 5">
    <name type="scientific">Buddleja alternifolia</name>
    <dbReference type="NCBI Taxonomy" id="168488"/>
    <lineage>
        <taxon>Eukaryota</taxon>
        <taxon>Viridiplantae</taxon>
        <taxon>Streptophyta</taxon>
        <taxon>Embryophyta</taxon>
        <taxon>Tracheophyta</taxon>
        <taxon>Spermatophyta</taxon>
        <taxon>Magnoliopsida</taxon>
        <taxon>eudicotyledons</taxon>
        <taxon>Gunneridae</taxon>
        <taxon>Pentapetalae</taxon>
        <taxon>asterids</taxon>
        <taxon>lamiids</taxon>
        <taxon>Lamiales</taxon>
        <taxon>Scrophulariaceae</taxon>
        <taxon>Buddlejeae</taxon>
        <taxon>Buddleja</taxon>
    </lineage>
</organism>
<proteinExistence type="predicted"/>
<dbReference type="Proteomes" id="UP000826271">
    <property type="component" value="Unassembled WGS sequence"/>
</dbReference>
<feature type="domain" description="Retrovirus-related Pol polyprotein from transposon TNT 1-94-like beta-barrel" evidence="2">
    <location>
        <begin position="113"/>
        <end position="191"/>
    </location>
</feature>
<evidence type="ECO:0000313" key="4">
    <source>
        <dbReference type="EMBL" id="KAG8366095.1"/>
    </source>
</evidence>
<dbReference type="Pfam" id="PF22936">
    <property type="entry name" value="Pol_BBD"/>
    <property type="match status" value="1"/>
</dbReference>
<evidence type="ECO:0000256" key="1">
    <source>
        <dbReference type="SAM" id="MobiDB-lite"/>
    </source>
</evidence>
<feature type="region of interest" description="Disordered" evidence="1">
    <location>
        <begin position="288"/>
        <end position="312"/>
    </location>
</feature>
<dbReference type="InterPro" id="IPR054722">
    <property type="entry name" value="PolX-like_BBD"/>
</dbReference>
<keyword evidence="5" id="KW-1185">Reference proteome</keyword>
<feature type="domain" description="Retroviral polymerase SH3-like" evidence="3">
    <location>
        <begin position="249"/>
        <end position="279"/>
    </location>
</feature>
<evidence type="ECO:0000259" key="2">
    <source>
        <dbReference type="Pfam" id="PF22936"/>
    </source>
</evidence>
<reference evidence="4" key="1">
    <citation type="submission" date="2019-10" db="EMBL/GenBank/DDBJ databases">
        <authorList>
            <person name="Zhang R."/>
            <person name="Pan Y."/>
            <person name="Wang J."/>
            <person name="Ma R."/>
            <person name="Yu S."/>
        </authorList>
    </citation>
    <scope>NUCLEOTIDE SEQUENCE</scope>
    <source>
        <strain evidence="4">LA-IB0</strain>
        <tissue evidence="4">Leaf</tissue>
    </source>
</reference>
<evidence type="ECO:0000313" key="5">
    <source>
        <dbReference type="Proteomes" id="UP000826271"/>
    </source>
</evidence>
<comment type="caution">
    <text evidence="4">The sequence shown here is derived from an EMBL/GenBank/DDBJ whole genome shotgun (WGS) entry which is preliminary data.</text>
</comment>
<dbReference type="Pfam" id="PF25597">
    <property type="entry name" value="SH3_retrovirus"/>
    <property type="match status" value="1"/>
</dbReference>